<accession>A0A382MA34</accession>
<feature type="non-terminal residue" evidence="2">
    <location>
        <position position="45"/>
    </location>
</feature>
<dbReference type="AlphaFoldDB" id="A0A382MA34"/>
<proteinExistence type="predicted"/>
<gene>
    <name evidence="2" type="ORF">METZ01_LOCUS297381</name>
</gene>
<protein>
    <submittedName>
        <fullName evidence="2">Uncharacterized protein</fullName>
    </submittedName>
</protein>
<evidence type="ECO:0000256" key="1">
    <source>
        <dbReference type="SAM" id="Phobius"/>
    </source>
</evidence>
<sequence>MFAIKAVVHAIDFFNERLGRVVAWFALVMVLMQFTVVVLRYVFGL</sequence>
<name>A0A382MA34_9ZZZZ</name>
<keyword evidence="1" id="KW-0812">Transmembrane</keyword>
<evidence type="ECO:0000313" key="2">
    <source>
        <dbReference type="EMBL" id="SVC44527.1"/>
    </source>
</evidence>
<organism evidence="2">
    <name type="scientific">marine metagenome</name>
    <dbReference type="NCBI Taxonomy" id="408172"/>
    <lineage>
        <taxon>unclassified sequences</taxon>
        <taxon>metagenomes</taxon>
        <taxon>ecological metagenomes</taxon>
    </lineage>
</organism>
<keyword evidence="1" id="KW-1133">Transmembrane helix</keyword>
<feature type="transmembrane region" description="Helical" evidence="1">
    <location>
        <begin position="21"/>
        <end position="43"/>
    </location>
</feature>
<dbReference type="EMBL" id="UINC01091620">
    <property type="protein sequence ID" value="SVC44527.1"/>
    <property type="molecule type" value="Genomic_DNA"/>
</dbReference>
<reference evidence="2" key="1">
    <citation type="submission" date="2018-05" db="EMBL/GenBank/DDBJ databases">
        <authorList>
            <person name="Lanie J.A."/>
            <person name="Ng W.-L."/>
            <person name="Kazmierczak K.M."/>
            <person name="Andrzejewski T.M."/>
            <person name="Davidsen T.M."/>
            <person name="Wayne K.J."/>
            <person name="Tettelin H."/>
            <person name="Glass J.I."/>
            <person name="Rusch D."/>
            <person name="Podicherti R."/>
            <person name="Tsui H.-C.T."/>
            <person name="Winkler M.E."/>
        </authorList>
    </citation>
    <scope>NUCLEOTIDE SEQUENCE</scope>
</reference>
<keyword evidence="1" id="KW-0472">Membrane</keyword>